<dbReference type="PANTHER" id="PTHR33223">
    <property type="entry name" value="CCHC-TYPE DOMAIN-CONTAINING PROTEIN"/>
    <property type="match status" value="1"/>
</dbReference>
<sequence>MYDGSTDLDDHITRFVRATNQREWQMPVWCRMFQQTLDGPDREWFNLLPNGCIEGWADLTEKFGERFAFNKKTEEMNYIPDVLEVIQILAFMSNSKCPELARRFSDRVPKTVTEMMRRMDDFMKSEEAYKSTELPKGEHPEKGQGAQHRGHPTSGGIRCRTPED</sequence>
<evidence type="ECO:0008006" key="4">
    <source>
        <dbReference type="Google" id="ProtNLM"/>
    </source>
</evidence>
<dbReference type="EMBL" id="BQNB010012875">
    <property type="protein sequence ID" value="GJT09009.1"/>
    <property type="molecule type" value="Genomic_DNA"/>
</dbReference>
<reference evidence="2" key="1">
    <citation type="journal article" date="2022" name="Int. J. Mol. Sci.">
        <title>Draft Genome of Tanacetum Coccineum: Genomic Comparison of Closely Related Tanacetum-Family Plants.</title>
        <authorList>
            <person name="Yamashiro T."/>
            <person name="Shiraishi A."/>
            <person name="Nakayama K."/>
            <person name="Satake H."/>
        </authorList>
    </citation>
    <scope>NUCLEOTIDE SEQUENCE</scope>
</reference>
<comment type="caution">
    <text evidence="2">The sequence shown here is derived from an EMBL/GenBank/DDBJ whole genome shotgun (WGS) entry which is preliminary data.</text>
</comment>
<evidence type="ECO:0000256" key="1">
    <source>
        <dbReference type="SAM" id="MobiDB-lite"/>
    </source>
</evidence>
<keyword evidence="3" id="KW-1185">Reference proteome</keyword>
<evidence type="ECO:0000313" key="2">
    <source>
        <dbReference type="EMBL" id="GJT09009.1"/>
    </source>
</evidence>
<name>A0ABQ5B7Z4_9ASTR</name>
<organism evidence="2 3">
    <name type="scientific">Tanacetum coccineum</name>
    <dbReference type="NCBI Taxonomy" id="301880"/>
    <lineage>
        <taxon>Eukaryota</taxon>
        <taxon>Viridiplantae</taxon>
        <taxon>Streptophyta</taxon>
        <taxon>Embryophyta</taxon>
        <taxon>Tracheophyta</taxon>
        <taxon>Spermatophyta</taxon>
        <taxon>Magnoliopsida</taxon>
        <taxon>eudicotyledons</taxon>
        <taxon>Gunneridae</taxon>
        <taxon>Pentapetalae</taxon>
        <taxon>asterids</taxon>
        <taxon>campanulids</taxon>
        <taxon>Asterales</taxon>
        <taxon>Asteraceae</taxon>
        <taxon>Asteroideae</taxon>
        <taxon>Anthemideae</taxon>
        <taxon>Anthemidinae</taxon>
        <taxon>Tanacetum</taxon>
    </lineage>
</organism>
<evidence type="ECO:0000313" key="3">
    <source>
        <dbReference type="Proteomes" id="UP001151760"/>
    </source>
</evidence>
<accession>A0ABQ5B7Z4</accession>
<dbReference type="PANTHER" id="PTHR33223:SF11">
    <property type="entry name" value="ELEMENT PROTEIN, PUTATIVE-RELATED"/>
    <property type="match status" value="1"/>
</dbReference>
<feature type="compositionally biased region" description="Basic and acidic residues" evidence="1">
    <location>
        <begin position="124"/>
        <end position="142"/>
    </location>
</feature>
<proteinExistence type="predicted"/>
<feature type="region of interest" description="Disordered" evidence="1">
    <location>
        <begin position="124"/>
        <end position="164"/>
    </location>
</feature>
<protein>
    <recommendedName>
        <fullName evidence="4">Reverse transcriptase domain-containing protein</fullName>
    </recommendedName>
</protein>
<gene>
    <name evidence="2" type="ORF">Tco_0843471</name>
</gene>
<reference evidence="2" key="2">
    <citation type="submission" date="2022-01" db="EMBL/GenBank/DDBJ databases">
        <authorList>
            <person name="Yamashiro T."/>
            <person name="Shiraishi A."/>
            <person name="Satake H."/>
            <person name="Nakayama K."/>
        </authorList>
    </citation>
    <scope>NUCLEOTIDE SEQUENCE</scope>
</reference>
<dbReference type="Proteomes" id="UP001151760">
    <property type="component" value="Unassembled WGS sequence"/>
</dbReference>